<dbReference type="Proteomes" id="UP001172680">
    <property type="component" value="Unassembled WGS sequence"/>
</dbReference>
<protein>
    <submittedName>
        <fullName evidence="1">Uncharacterized protein</fullName>
    </submittedName>
</protein>
<gene>
    <name evidence="1" type="ORF">H2199_002379</name>
</gene>
<comment type="caution">
    <text evidence="1">The sequence shown here is derived from an EMBL/GenBank/DDBJ whole genome shotgun (WGS) entry which is preliminary data.</text>
</comment>
<proteinExistence type="predicted"/>
<keyword evidence="2" id="KW-1185">Reference proteome</keyword>
<organism evidence="1 2">
    <name type="scientific">Coniosporium tulheliwenetii</name>
    <dbReference type="NCBI Taxonomy" id="3383036"/>
    <lineage>
        <taxon>Eukaryota</taxon>
        <taxon>Fungi</taxon>
        <taxon>Dikarya</taxon>
        <taxon>Ascomycota</taxon>
        <taxon>Pezizomycotina</taxon>
        <taxon>Dothideomycetes</taxon>
        <taxon>Dothideomycetes incertae sedis</taxon>
        <taxon>Coniosporium</taxon>
    </lineage>
</organism>
<name>A0ACC2ZEY1_9PEZI</name>
<dbReference type="EMBL" id="JAPDRP010000006">
    <property type="protein sequence ID" value="KAJ9646330.1"/>
    <property type="molecule type" value="Genomic_DNA"/>
</dbReference>
<evidence type="ECO:0000313" key="2">
    <source>
        <dbReference type="Proteomes" id="UP001172680"/>
    </source>
</evidence>
<evidence type="ECO:0000313" key="1">
    <source>
        <dbReference type="EMBL" id="KAJ9646330.1"/>
    </source>
</evidence>
<reference evidence="1" key="1">
    <citation type="submission" date="2022-10" db="EMBL/GenBank/DDBJ databases">
        <title>Culturing micro-colonial fungi from biological soil crusts in the Mojave desert and describing Neophaeococcomyces mojavensis, and introducing the new genera and species Taxawa tesnikishii.</title>
        <authorList>
            <person name="Kurbessoian T."/>
            <person name="Stajich J.E."/>
        </authorList>
    </citation>
    <scope>NUCLEOTIDE SEQUENCE</scope>
    <source>
        <strain evidence="1">JES_115</strain>
    </source>
</reference>
<accession>A0ACC2ZEY1</accession>
<sequence>MPRIINITLAGTTGIPGRNILAALLTYPPSSLTLSITVLKRTSDAAKPSDDPRPHTIYVDYTSPASLTSALTSTDVLISALHAEPAPYLDGILLSAAIEASGSVVRKARNKGPLIFISGYTLDVLHPSALAIANEQILGPKIDFARRLEREAEKGDRGYAGLDFPEKKARLFNKGEKGCTGCTLDFVGQCVVEIVRRWFDGSEEEVESVRNRRVRVAEVRYTGHELLELAQDITGERFDVEQVSTDELFAQGKESLERGEIDAAIGGFISKLAWDGEGAANLEQGLAFGLGRIERKSLRLIVEEAVEEVNAGSKFKGLGR</sequence>